<dbReference type="PANTHER" id="PTHR37984">
    <property type="entry name" value="PROTEIN CBG26694"/>
    <property type="match status" value="1"/>
</dbReference>
<sequence>MARHEQIVGEVLSRLEKYHIRVKPSKCEWFKPSVEYLGHKVDGDGLHPTAQKLEAIKNAPSPTNVSELKSYLGLLNYYGKFLPNLATLLHPLNELLRKTTCLGSGLKHVKLLLIKVNDLPITSTDICEATRKDPVLSRVYDYVAVGWPSHVEAEELKPYDDGCLLWGLRVIIPPVWRQQLLESLHEQHLAMSVSHKLANFLFSYRNVPHSTTGRTPAELFLKRQPRNRLSLLKPNLQQVVKGKQEKQKFYHDEGRVQRRTLILMICVRVKNHQNQKVKWLPGKIVKICGSHTYLVHIQGSDKMRYIHIDQMLPLNKSVFNQPEAGNDLVHEFVPSVVTTPRGMLSNATSSATSQTREDSPQQTSTSISEVLPINPYPTPNRPIALRRSSRVIKPRQILDL</sequence>
<dbReference type="InterPro" id="IPR050951">
    <property type="entry name" value="Retrovirus_Pol_polyprotein"/>
</dbReference>
<gene>
    <name evidence="2" type="ORF">BSL78_28758</name>
</gene>
<feature type="region of interest" description="Disordered" evidence="1">
    <location>
        <begin position="341"/>
        <end position="382"/>
    </location>
</feature>
<dbReference type="Gene3D" id="3.30.70.270">
    <property type="match status" value="2"/>
</dbReference>
<proteinExistence type="predicted"/>
<dbReference type="SUPFAM" id="SSF56672">
    <property type="entry name" value="DNA/RNA polymerases"/>
    <property type="match status" value="1"/>
</dbReference>
<dbReference type="AlphaFoldDB" id="A0A2G8JFB4"/>
<protein>
    <submittedName>
        <fullName evidence="2">Uncharacterized protein</fullName>
    </submittedName>
</protein>
<organism evidence="2 3">
    <name type="scientific">Stichopus japonicus</name>
    <name type="common">Sea cucumber</name>
    <dbReference type="NCBI Taxonomy" id="307972"/>
    <lineage>
        <taxon>Eukaryota</taxon>
        <taxon>Metazoa</taxon>
        <taxon>Echinodermata</taxon>
        <taxon>Eleutherozoa</taxon>
        <taxon>Echinozoa</taxon>
        <taxon>Holothuroidea</taxon>
        <taxon>Aspidochirotacea</taxon>
        <taxon>Aspidochirotida</taxon>
        <taxon>Stichopodidae</taxon>
        <taxon>Apostichopus</taxon>
    </lineage>
</organism>
<accession>A0A2G8JFB4</accession>
<evidence type="ECO:0000256" key="1">
    <source>
        <dbReference type="SAM" id="MobiDB-lite"/>
    </source>
</evidence>
<reference evidence="2 3" key="1">
    <citation type="journal article" date="2017" name="PLoS Biol.">
        <title>The sea cucumber genome provides insights into morphological evolution and visceral regeneration.</title>
        <authorList>
            <person name="Zhang X."/>
            <person name="Sun L."/>
            <person name="Yuan J."/>
            <person name="Sun Y."/>
            <person name="Gao Y."/>
            <person name="Zhang L."/>
            <person name="Li S."/>
            <person name="Dai H."/>
            <person name="Hamel J.F."/>
            <person name="Liu C."/>
            <person name="Yu Y."/>
            <person name="Liu S."/>
            <person name="Lin W."/>
            <person name="Guo K."/>
            <person name="Jin S."/>
            <person name="Xu P."/>
            <person name="Storey K.B."/>
            <person name="Huan P."/>
            <person name="Zhang T."/>
            <person name="Zhou Y."/>
            <person name="Zhang J."/>
            <person name="Lin C."/>
            <person name="Li X."/>
            <person name="Xing L."/>
            <person name="Huo D."/>
            <person name="Sun M."/>
            <person name="Wang L."/>
            <person name="Mercier A."/>
            <person name="Li F."/>
            <person name="Yang H."/>
            <person name="Xiang J."/>
        </authorList>
    </citation>
    <scope>NUCLEOTIDE SEQUENCE [LARGE SCALE GENOMIC DNA]</scope>
    <source>
        <strain evidence="2">Shaxun</strain>
        <tissue evidence="2">Muscle</tissue>
    </source>
</reference>
<evidence type="ECO:0000313" key="2">
    <source>
        <dbReference type="EMBL" id="PIK34418.1"/>
    </source>
</evidence>
<keyword evidence="3" id="KW-1185">Reference proteome</keyword>
<dbReference type="Proteomes" id="UP000230750">
    <property type="component" value="Unassembled WGS sequence"/>
</dbReference>
<dbReference type="Gene3D" id="3.30.420.10">
    <property type="entry name" value="Ribonuclease H-like superfamily/Ribonuclease H"/>
    <property type="match status" value="1"/>
</dbReference>
<dbReference type="GO" id="GO:0003676">
    <property type="term" value="F:nucleic acid binding"/>
    <property type="evidence" value="ECO:0007669"/>
    <property type="project" value="InterPro"/>
</dbReference>
<feature type="compositionally biased region" description="Polar residues" evidence="1">
    <location>
        <begin position="345"/>
        <end position="368"/>
    </location>
</feature>
<dbReference type="EMBL" id="MRZV01002181">
    <property type="protein sequence ID" value="PIK34418.1"/>
    <property type="molecule type" value="Genomic_DNA"/>
</dbReference>
<dbReference type="InterPro" id="IPR036397">
    <property type="entry name" value="RNaseH_sf"/>
</dbReference>
<name>A0A2G8JFB4_STIJA</name>
<comment type="caution">
    <text evidence="2">The sequence shown here is derived from an EMBL/GenBank/DDBJ whole genome shotgun (WGS) entry which is preliminary data.</text>
</comment>
<dbReference type="InterPro" id="IPR043502">
    <property type="entry name" value="DNA/RNA_pol_sf"/>
</dbReference>
<dbReference type="InterPro" id="IPR043128">
    <property type="entry name" value="Rev_trsase/Diguanyl_cyclase"/>
</dbReference>
<dbReference type="GO" id="GO:0006259">
    <property type="term" value="P:DNA metabolic process"/>
    <property type="evidence" value="ECO:0007669"/>
    <property type="project" value="UniProtKB-ARBA"/>
</dbReference>
<dbReference type="OrthoDB" id="5978043at2759"/>
<dbReference type="PANTHER" id="PTHR37984:SF10">
    <property type="entry name" value="RIBONUCLEASE H"/>
    <property type="match status" value="1"/>
</dbReference>
<evidence type="ECO:0000313" key="3">
    <source>
        <dbReference type="Proteomes" id="UP000230750"/>
    </source>
</evidence>